<dbReference type="InterPro" id="IPR036388">
    <property type="entry name" value="WH-like_DNA-bd_sf"/>
</dbReference>
<dbReference type="SMART" id="SM00345">
    <property type="entry name" value="HTH_GNTR"/>
    <property type="match status" value="1"/>
</dbReference>
<name>A0A2V3WVP9_9BACI</name>
<feature type="domain" description="HTH gntR-type" evidence="4">
    <location>
        <begin position="9"/>
        <end position="77"/>
    </location>
</feature>
<dbReference type="Gene3D" id="1.10.10.10">
    <property type="entry name" value="Winged helix-like DNA-binding domain superfamily/Winged helix DNA-binding domain"/>
    <property type="match status" value="1"/>
</dbReference>
<dbReference type="SUPFAM" id="SSF46785">
    <property type="entry name" value="Winged helix' DNA-binding domain"/>
    <property type="match status" value="1"/>
</dbReference>
<dbReference type="AlphaFoldDB" id="A0A2V3WVP9"/>
<evidence type="ECO:0000313" key="6">
    <source>
        <dbReference type="Proteomes" id="UP000247922"/>
    </source>
</evidence>
<dbReference type="CDD" id="cd07377">
    <property type="entry name" value="WHTH_GntR"/>
    <property type="match status" value="1"/>
</dbReference>
<dbReference type="GO" id="GO:0003700">
    <property type="term" value="F:DNA-binding transcription factor activity"/>
    <property type="evidence" value="ECO:0007669"/>
    <property type="project" value="InterPro"/>
</dbReference>
<dbReference type="PANTHER" id="PTHR38445">
    <property type="entry name" value="HTH-TYPE TRANSCRIPTIONAL REPRESSOR YTRA"/>
    <property type="match status" value="1"/>
</dbReference>
<dbReference type="OrthoDB" id="362473at2"/>
<keyword evidence="2 5" id="KW-0238">DNA-binding</keyword>
<dbReference type="EMBL" id="QJJR01000001">
    <property type="protein sequence ID" value="PXW93172.1"/>
    <property type="molecule type" value="Genomic_DNA"/>
</dbReference>
<keyword evidence="3" id="KW-0804">Transcription</keyword>
<evidence type="ECO:0000256" key="1">
    <source>
        <dbReference type="ARBA" id="ARBA00023015"/>
    </source>
</evidence>
<sequence>MTPSFNDDQTIYRQIAHGIENQILGHVFNAEDKLPSLREQALELEVNINTITKSYNVLLDEELIEKRRGLGFFVTSTAYQAILSKRRRQFFETVVPRIKKDMSLLQIETEELVKALIHEQEK</sequence>
<evidence type="ECO:0000259" key="4">
    <source>
        <dbReference type="PROSITE" id="PS50949"/>
    </source>
</evidence>
<proteinExistence type="predicted"/>
<protein>
    <submittedName>
        <fullName evidence="5">DNA-binding transcriptional regulator YhcF (GntR family)</fullName>
    </submittedName>
</protein>
<dbReference type="Proteomes" id="UP000247922">
    <property type="component" value="Unassembled WGS sequence"/>
</dbReference>
<keyword evidence="6" id="KW-1185">Reference proteome</keyword>
<gene>
    <name evidence="5" type="ORF">DES38_101258</name>
</gene>
<dbReference type="GO" id="GO:0003677">
    <property type="term" value="F:DNA binding"/>
    <property type="evidence" value="ECO:0007669"/>
    <property type="project" value="UniProtKB-KW"/>
</dbReference>
<dbReference type="RefSeq" id="WP_110250265.1">
    <property type="nucleotide sequence ID" value="NZ_QJJR01000001.1"/>
</dbReference>
<dbReference type="InterPro" id="IPR036390">
    <property type="entry name" value="WH_DNA-bd_sf"/>
</dbReference>
<reference evidence="5 6" key="1">
    <citation type="submission" date="2018-05" db="EMBL/GenBank/DDBJ databases">
        <title>Genomic Encyclopedia of Type Strains, Phase IV (KMG-IV): sequencing the most valuable type-strain genomes for metagenomic binning, comparative biology and taxonomic classification.</title>
        <authorList>
            <person name="Goeker M."/>
        </authorList>
    </citation>
    <scope>NUCLEOTIDE SEQUENCE [LARGE SCALE GENOMIC DNA]</scope>
    <source>
        <strain evidence="5 6">DSM 22440</strain>
    </source>
</reference>
<dbReference type="PROSITE" id="PS50949">
    <property type="entry name" value="HTH_GNTR"/>
    <property type="match status" value="1"/>
</dbReference>
<dbReference type="Gene3D" id="1.10.287.100">
    <property type="match status" value="1"/>
</dbReference>
<evidence type="ECO:0000256" key="3">
    <source>
        <dbReference type="ARBA" id="ARBA00023163"/>
    </source>
</evidence>
<dbReference type="Pfam" id="PF00392">
    <property type="entry name" value="GntR"/>
    <property type="match status" value="1"/>
</dbReference>
<dbReference type="PANTHER" id="PTHR38445:SF10">
    <property type="entry name" value="GNTR-FAMILY TRANSCRIPTIONAL REGULATOR"/>
    <property type="match status" value="1"/>
</dbReference>
<evidence type="ECO:0000313" key="5">
    <source>
        <dbReference type="EMBL" id="PXW93172.1"/>
    </source>
</evidence>
<dbReference type="InterPro" id="IPR000524">
    <property type="entry name" value="Tscrpt_reg_HTH_GntR"/>
</dbReference>
<accession>A0A2V3WVP9</accession>
<organism evidence="5 6">
    <name type="scientific">Streptohalobacillus salinus</name>
    <dbReference type="NCBI Taxonomy" id="621096"/>
    <lineage>
        <taxon>Bacteria</taxon>
        <taxon>Bacillati</taxon>
        <taxon>Bacillota</taxon>
        <taxon>Bacilli</taxon>
        <taxon>Bacillales</taxon>
        <taxon>Bacillaceae</taxon>
        <taxon>Streptohalobacillus</taxon>
    </lineage>
</organism>
<comment type="caution">
    <text evidence="5">The sequence shown here is derived from an EMBL/GenBank/DDBJ whole genome shotgun (WGS) entry which is preliminary data.</text>
</comment>
<keyword evidence="1" id="KW-0805">Transcription regulation</keyword>
<evidence type="ECO:0000256" key="2">
    <source>
        <dbReference type="ARBA" id="ARBA00023125"/>
    </source>
</evidence>